<evidence type="ECO:0000256" key="6">
    <source>
        <dbReference type="ARBA" id="ARBA00022989"/>
    </source>
</evidence>
<protein>
    <submittedName>
        <fullName evidence="12">Na+/H+ antiporter NhaC</fullName>
    </submittedName>
</protein>
<evidence type="ECO:0000313" key="13">
    <source>
        <dbReference type="Proteomes" id="UP000195139"/>
    </source>
</evidence>
<dbReference type="InterPro" id="IPR052180">
    <property type="entry name" value="NhaC_Na-H+_Antiporter"/>
</dbReference>
<dbReference type="STRING" id="1834181.A5880_000706"/>
<evidence type="ECO:0000256" key="2">
    <source>
        <dbReference type="ARBA" id="ARBA00022448"/>
    </source>
</evidence>
<sequence length="454" mass="48876">MKTYQVSFNEAVFLLITLLLMIGTSIIGFSIPAHVALLIAVGYLLLFAVYKKFSWDFIHDGLVEGISSGIIPIVIFILIGALISVWIAGGTIPTIMVLGFSFLSVKFFVPTVFIVCGIVGGAVGSSFTTISTIGIAFLGMGSLIGVDPALTTGAIVSGAFLGNSISPLSDTVNLAAAISEVDLFDHLKHTYKTALPAAILSFGYFLVMGFHYDGALNSTSIHDIVNTLNNNFTISFVELIPLAILFVCAWKKIPAIPTLLLSICTSLVLMVFTSAHFSFVKTADMIQNGFVSHTGNTQVDELLSRGGIQSMMWSISLIILALALGGLLVKMEIIDCVLYRFETAINSRQKLIFITMMSSIGINLLIGEQYLSIILPGKSFITKFKEKQVPLTLLSRGLNDAGSVVNPLIPWGVSGVFISGTLGIATVSYLPYAVFCYILPLFSFLLTVFSKKEK</sequence>
<comment type="subcellular location">
    <subcellularLocation>
        <location evidence="1">Cell membrane</location>
        <topology evidence="1">Multi-pass membrane protein</topology>
    </subcellularLocation>
</comment>
<evidence type="ECO:0000256" key="5">
    <source>
        <dbReference type="ARBA" id="ARBA00022692"/>
    </source>
</evidence>
<dbReference type="GO" id="GO:0015297">
    <property type="term" value="F:antiporter activity"/>
    <property type="evidence" value="ECO:0007669"/>
    <property type="project" value="UniProtKB-KW"/>
</dbReference>
<dbReference type="EMBL" id="NGLE02000001">
    <property type="protein sequence ID" value="MEI5995219.1"/>
    <property type="molecule type" value="Genomic_DNA"/>
</dbReference>
<dbReference type="PANTHER" id="PTHR33451:SF6">
    <property type="entry name" value="NA(+)_H(+) ANTIPORTER NHAC"/>
    <property type="match status" value="1"/>
</dbReference>
<keyword evidence="3" id="KW-0050">Antiport</keyword>
<feature type="transmembrane region" description="Helical" evidence="9">
    <location>
        <begin position="311"/>
        <end position="330"/>
    </location>
</feature>
<evidence type="ECO:0000256" key="8">
    <source>
        <dbReference type="ARBA" id="ARBA00038435"/>
    </source>
</evidence>
<keyword evidence="7 9" id="KW-0472">Membrane</keyword>
<dbReference type="InterPro" id="IPR018461">
    <property type="entry name" value="Na/H_Antiport_NhaC-like_C"/>
</dbReference>
<dbReference type="OrthoDB" id="9762978at2"/>
<feature type="transmembrane region" description="Helical" evidence="9">
    <location>
        <begin position="126"/>
        <end position="146"/>
    </location>
</feature>
<accession>A0A242CIE9</accession>
<dbReference type="GO" id="GO:0005886">
    <property type="term" value="C:plasma membrane"/>
    <property type="evidence" value="ECO:0007669"/>
    <property type="project" value="UniProtKB-SubCell"/>
</dbReference>
<dbReference type="InterPro" id="IPR004770">
    <property type="entry name" value="Na/H_antiport_NhaC"/>
</dbReference>
<evidence type="ECO:0000313" key="12">
    <source>
        <dbReference type="EMBL" id="OTO10023.1"/>
    </source>
</evidence>
<organism evidence="12">
    <name type="scientific">Candidatus Enterococcus mansonii</name>
    <dbReference type="NCBI Taxonomy" id="1834181"/>
    <lineage>
        <taxon>Bacteria</taxon>
        <taxon>Bacillati</taxon>
        <taxon>Bacillota</taxon>
        <taxon>Bacilli</taxon>
        <taxon>Lactobacillales</taxon>
        <taxon>Enterococcaceae</taxon>
        <taxon>Enterococcus</taxon>
    </lineage>
</organism>
<evidence type="ECO:0000259" key="10">
    <source>
        <dbReference type="Pfam" id="PF03553"/>
    </source>
</evidence>
<reference evidence="11 13" key="2">
    <citation type="submission" date="2018-07" db="EMBL/GenBank/DDBJ databases">
        <title>The Genome Sequence of Enterococcus sp. DIV0659b.</title>
        <authorList>
            <consortium name="The Broad Institute Genomics Platform"/>
            <consortium name="The Broad Institute Genomic Center for Infectious Diseases"/>
            <person name="Earl A."/>
            <person name="Manson A."/>
            <person name="Schwartman J."/>
            <person name="Gilmore M."/>
            <person name="Abouelleil A."/>
            <person name="Cao P."/>
            <person name="Chapman S."/>
            <person name="Cusick C."/>
            <person name="Shea T."/>
            <person name="Young S."/>
            <person name="Neafsey D."/>
            <person name="Nusbaum C."/>
            <person name="Birren B."/>
        </authorList>
    </citation>
    <scope>NUCLEOTIDE SEQUENCE [LARGE SCALE GENOMIC DNA]</scope>
    <source>
        <strain evidence="11 13">4G2_DIV0659</strain>
    </source>
</reference>
<comment type="caution">
    <text evidence="12">The sequence shown here is derived from an EMBL/GenBank/DDBJ whole genome shotgun (WGS) entry which is preliminary data.</text>
</comment>
<name>A0A242CIE9_9ENTE</name>
<evidence type="ECO:0000313" key="11">
    <source>
        <dbReference type="EMBL" id="MEI5995219.1"/>
    </source>
</evidence>
<evidence type="ECO:0000256" key="7">
    <source>
        <dbReference type="ARBA" id="ARBA00023136"/>
    </source>
</evidence>
<evidence type="ECO:0000256" key="9">
    <source>
        <dbReference type="SAM" id="Phobius"/>
    </source>
</evidence>
<feature type="transmembrane region" description="Helical" evidence="9">
    <location>
        <begin position="193"/>
        <end position="212"/>
    </location>
</feature>
<feature type="transmembrane region" description="Helical" evidence="9">
    <location>
        <begin position="429"/>
        <end position="449"/>
    </location>
</feature>
<dbReference type="RefSeq" id="WP_086329631.1">
    <property type="nucleotide sequence ID" value="NZ_NGLE02000001.1"/>
</dbReference>
<evidence type="ECO:0000256" key="1">
    <source>
        <dbReference type="ARBA" id="ARBA00004651"/>
    </source>
</evidence>
<keyword evidence="5 9" id="KW-0812">Transmembrane</keyword>
<feature type="transmembrane region" description="Helical" evidence="9">
    <location>
        <begin position="65"/>
        <end position="88"/>
    </location>
</feature>
<feature type="transmembrane region" description="Helical" evidence="9">
    <location>
        <begin position="12"/>
        <end position="45"/>
    </location>
</feature>
<feature type="transmembrane region" description="Helical" evidence="9">
    <location>
        <begin position="95"/>
        <end position="120"/>
    </location>
</feature>
<dbReference type="PANTHER" id="PTHR33451">
    <property type="entry name" value="MALATE-2H(+)/NA(+)-LACTATE ANTIPORTER"/>
    <property type="match status" value="1"/>
</dbReference>
<feature type="transmembrane region" description="Helical" evidence="9">
    <location>
        <begin position="232"/>
        <end position="250"/>
    </location>
</feature>
<dbReference type="Proteomes" id="UP000195139">
    <property type="component" value="Unassembled WGS sequence"/>
</dbReference>
<dbReference type="Pfam" id="PF03553">
    <property type="entry name" value="Na_H_antiporter"/>
    <property type="match status" value="1"/>
</dbReference>
<feature type="transmembrane region" description="Helical" evidence="9">
    <location>
        <begin position="351"/>
        <end position="375"/>
    </location>
</feature>
<feature type="transmembrane region" description="Helical" evidence="9">
    <location>
        <begin position="259"/>
        <end position="279"/>
    </location>
</feature>
<dbReference type="EMBL" id="NGLE01000001">
    <property type="protein sequence ID" value="OTO10023.1"/>
    <property type="molecule type" value="Genomic_DNA"/>
</dbReference>
<keyword evidence="4" id="KW-1003">Cell membrane</keyword>
<feature type="domain" description="Na+/H+ antiporter NhaC-like C-terminal" evidence="10">
    <location>
        <begin position="165"/>
        <end position="450"/>
    </location>
</feature>
<dbReference type="NCBIfam" id="TIGR00931">
    <property type="entry name" value="antiport_nhaC"/>
    <property type="match status" value="1"/>
</dbReference>
<keyword evidence="13" id="KW-1185">Reference proteome</keyword>
<evidence type="ECO:0000256" key="4">
    <source>
        <dbReference type="ARBA" id="ARBA00022475"/>
    </source>
</evidence>
<keyword evidence="2" id="KW-0813">Transport</keyword>
<gene>
    <name evidence="12" type="ORF">A5880_000706</name>
    <name evidence="11" type="ORF">A5880_002809</name>
</gene>
<keyword evidence="6 9" id="KW-1133">Transmembrane helix</keyword>
<proteinExistence type="inferred from homology"/>
<dbReference type="AlphaFoldDB" id="A0A242CIE9"/>
<evidence type="ECO:0000256" key="3">
    <source>
        <dbReference type="ARBA" id="ARBA00022449"/>
    </source>
</evidence>
<comment type="similarity">
    <text evidence="8">Belongs to the NhaC Na(+)/H(+) (TC 2.A.35) antiporter family.</text>
</comment>
<reference evidence="12" key="1">
    <citation type="submission" date="2017-05" db="EMBL/GenBank/DDBJ databases">
        <title>The Genome Sequence of Enterococcus sp. 4G2_DIV0659.</title>
        <authorList>
            <consortium name="The Broad Institute Genomics Platform"/>
            <consortium name="The Broad Institute Genomic Center for Infectious Diseases"/>
            <person name="Earl A."/>
            <person name="Manson A."/>
            <person name="Schwartman J."/>
            <person name="Gilmore M."/>
            <person name="Abouelleil A."/>
            <person name="Cao P."/>
            <person name="Chapman S."/>
            <person name="Cusick C."/>
            <person name="Shea T."/>
            <person name="Young S."/>
            <person name="Neafsey D."/>
            <person name="Nusbaum C."/>
            <person name="Birren B."/>
        </authorList>
    </citation>
    <scope>NUCLEOTIDE SEQUENCE [LARGE SCALE GENOMIC DNA]</scope>
    <source>
        <strain evidence="12">4G2_DIV0659</strain>
    </source>
</reference>